<organism evidence="1 2">
    <name type="scientific">Litoribacter ruber</name>
    <dbReference type="NCBI Taxonomy" id="702568"/>
    <lineage>
        <taxon>Bacteria</taxon>
        <taxon>Pseudomonadati</taxon>
        <taxon>Bacteroidota</taxon>
        <taxon>Cytophagia</taxon>
        <taxon>Cytophagales</taxon>
        <taxon>Cyclobacteriaceae</taxon>
        <taxon>Litoribacter</taxon>
    </lineage>
</organism>
<dbReference type="EMBL" id="JAHCMY010000003">
    <property type="protein sequence ID" value="MBS9523797.1"/>
    <property type="molecule type" value="Genomic_DNA"/>
</dbReference>
<evidence type="ECO:0000313" key="2">
    <source>
        <dbReference type="Proteomes" id="UP001319104"/>
    </source>
</evidence>
<protein>
    <submittedName>
        <fullName evidence="1">Uncharacterized protein</fullName>
    </submittedName>
</protein>
<dbReference type="AlphaFoldDB" id="A0AAP2CL18"/>
<sequence>MKRVLFLMILMWLLNLPVVLGQTPTGKNWLISSEISPTSRTNAYKKLPQAQSDSNWEWRNQFGKFITPNLVVGLSAGLRTYSISETVNVVDSNYSSDYLAKVENTLWQGGVFLTRFFSLSPRWKLQSTLYGTYEQGRGDYDVELLGYNCSACFSPGGQNRNFTLGSRFERELRERNFYTGVDFGVSYLLTPSVSLQTSLNLFQFETFESFFPRGQQLNPDRASYRPIEQQGNGFSTVINRPIVHFGFSLLL</sequence>
<name>A0AAP2CL18_9BACT</name>
<comment type="caution">
    <text evidence="1">The sequence shown here is derived from an EMBL/GenBank/DDBJ whole genome shotgun (WGS) entry which is preliminary data.</text>
</comment>
<reference evidence="1 2" key="1">
    <citation type="submission" date="2021-05" db="EMBL/GenBank/DDBJ databases">
        <authorList>
            <person name="Zhang Z.D."/>
            <person name="Osman G."/>
        </authorList>
    </citation>
    <scope>NUCLEOTIDE SEQUENCE [LARGE SCALE GENOMIC DNA]</scope>
    <source>
        <strain evidence="1 2">KCTC 32217</strain>
    </source>
</reference>
<dbReference type="RefSeq" id="WP_213944684.1">
    <property type="nucleotide sequence ID" value="NZ_JAHCMY010000003.1"/>
</dbReference>
<keyword evidence="2" id="KW-1185">Reference proteome</keyword>
<proteinExistence type="predicted"/>
<evidence type="ECO:0000313" key="1">
    <source>
        <dbReference type="EMBL" id="MBS9523797.1"/>
    </source>
</evidence>
<dbReference type="Proteomes" id="UP001319104">
    <property type="component" value="Unassembled WGS sequence"/>
</dbReference>
<accession>A0AAP2CL18</accession>
<gene>
    <name evidence="1" type="ORF">KI659_07190</name>
</gene>